<proteinExistence type="predicted"/>
<protein>
    <submittedName>
        <fullName evidence="2">Unannotated protein</fullName>
    </submittedName>
</protein>
<gene>
    <name evidence="2" type="ORF">UFOPK3543_00707</name>
</gene>
<dbReference type="EMBL" id="CAFBMH010000016">
    <property type="protein sequence ID" value="CAB4898164.1"/>
    <property type="molecule type" value="Genomic_DNA"/>
</dbReference>
<evidence type="ECO:0000313" key="2">
    <source>
        <dbReference type="EMBL" id="CAB4898164.1"/>
    </source>
</evidence>
<evidence type="ECO:0000256" key="1">
    <source>
        <dbReference type="SAM" id="MobiDB-lite"/>
    </source>
</evidence>
<organism evidence="2">
    <name type="scientific">freshwater metagenome</name>
    <dbReference type="NCBI Taxonomy" id="449393"/>
    <lineage>
        <taxon>unclassified sequences</taxon>
        <taxon>metagenomes</taxon>
        <taxon>ecological metagenomes</taxon>
    </lineage>
</organism>
<feature type="region of interest" description="Disordered" evidence="1">
    <location>
        <begin position="157"/>
        <end position="191"/>
    </location>
</feature>
<dbReference type="AlphaFoldDB" id="A0A6J7FVW0"/>
<name>A0A6J7FVW0_9ZZZZ</name>
<accession>A0A6J7FVW0</accession>
<sequence>MDRPAPQGVDQPAAPLTIGSGKGGLRGAHAGRADRRIDTLALPDTRAPHRTPAAARRALGAHERAEIEHRLVPPPSAARRHQRIGEGLCLSGAERPPVLASEYARHVGVEYRGVVLERERQDCAGGVRPDARQREQRRERGRKCSLVITDDRVRRGVQEDRPTVVAESGPSINDRAHGSRGSRRHVGEPFEKRDVLRKNACHLGLLQHRLADEDCPRVACVSPRHGARQ</sequence>
<reference evidence="2" key="1">
    <citation type="submission" date="2020-05" db="EMBL/GenBank/DDBJ databases">
        <authorList>
            <person name="Chiriac C."/>
            <person name="Salcher M."/>
            <person name="Ghai R."/>
            <person name="Kavagutti S V."/>
        </authorList>
    </citation>
    <scope>NUCLEOTIDE SEQUENCE</scope>
</reference>
<feature type="region of interest" description="Disordered" evidence="1">
    <location>
        <begin position="1"/>
        <end position="34"/>
    </location>
</feature>